<evidence type="ECO:0000313" key="4">
    <source>
        <dbReference type="EMBL" id="RFT16250.1"/>
    </source>
</evidence>
<gene>
    <name evidence="4" type="ORF">OP8BY_1854</name>
</gene>
<dbReference type="SUPFAM" id="SSF55785">
    <property type="entry name" value="PYP-like sensor domain (PAS domain)"/>
    <property type="match status" value="2"/>
</dbReference>
<dbReference type="Pfam" id="PF00989">
    <property type="entry name" value="PAS"/>
    <property type="match status" value="1"/>
</dbReference>
<dbReference type="Pfam" id="PF13487">
    <property type="entry name" value="HD_5"/>
    <property type="match status" value="1"/>
</dbReference>
<dbReference type="InterPro" id="IPR037522">
    <property type="entry name" value="HD_GYP_dom"/>
</dbReference>
<dbReference type="NCBIfam" id="TIGR00277">
    <property type="entry name" value="HDIG"/>
    <property type="match status" value="1"/>
</dbReference>
<feature type="domain" description="PAS" evidence="1">
    <location>
        <begin position="150"/>
        <end position="199"/>
    </location>
</feature>
<dbReference type="Gene3D" id="3.30.450.20">
    <property type="entry name" value="PAS domain"/>
    <property type="match status" value="2"/>
</dbReference>
<dbReference type="CDD" id="cd00130">
    <property type="entry name" value="PAS"/>
    <property type="match status" value="2"/>
</dbReference>
<dbReference type="Proteomes" id="UP000257323">
    <property type="component" value="Unassembled WGS sequence"/>
</dbReference>
<evidence type="ECO:0000259" key="1">
    <source>
        <dbReference type="PROSITE" id="PS50112"/>
    </source>
</evidence>
<name>A0A3E2BNB0_9BACT</name>
<dbReference type="GO" id="GO:0006355">
    <property type="term" value="P:regulation of DNA-templated transcription"/>
    <property type="evidence" value="ECO:0007669"/>
    <property type="project" value="InterPro"/>
</dbReference>
<dbReference type="CDD" id="cd00077">
    <property type="entry name" value="HDc"/>
    <property type="match status" value="1"/>
</dbReference>
<dbReference type="PANTHER" id="PTHR43155">
    <property type="entry name" value="CYCLIC DI-GMP PHOSPHODIESTERASE PA4108-RELATED"/>
    <property type="match status" value="1"/>
</dbReference>
<dbReference type="InterPro" id="IPR006674">
    <property type="entry name" value="HD_domain"/>
</dbReference>
<dbReference type="EMBL" id="QUAH01000004">
    <property type="protein sequence ID" value="RFT16250.1"/>
    <property type="molecule type" value="Genomic_DNA"/>
</dbReference>
<proteinExistence type="predicted"/>
<dbReference type="InterPro" id="IPR013767">
    <property type="entry name" value="PAS_fold"/>
</dbReference>
<reference evidence="4 5" key="1">
    <citation type="submission" date="2018-08" db="EMBL/GenBank/DDBJ databases">
        <title>Genome analysis of the thermophilic bacterium of the candidate phylum Aminicenantes from deep subsurface aquifer revealed its physiology and ecological role.</title>
        <authorList>
            <person name="Kadnikov V.V."/>
            <person name="Mardanov A.V."/>
            <person name="Beletsky A.V."/>
            <person name="Karnachuk O.V."/>
            <person name="Ravin N.V."/>
        </authorList>
    </citation>
    <scope>NUCLEOTIDE SEQUENCE [LARGE SCALE GENOMIC DNA]</scope>
    <source>
        <strain evidence="4">BY38</strain>
    </source>
</reference>
<dbReference type="Pfam" id="PF13188">
    <property type="entry name" value="PAS_8"/>
    <property type="match status" value="1"/>
</dbReference>
<dbReference type="AlphaFoldDB" id="A0A3E2BNB0"/>
<dbReference type="PROSITE" id="PS50112">
    <property type="entry name" value="PAS"/>
    <property type="match status" value="1"/>
</dbReference>
<dbReference type="InterPro" id="IPR006675">
    <property type="entry name" value="HDIG_dom"/>
</dbReference>
<sequence length="451" mass="51220">MLFELKEDLCRLLVEESADGICVRTGGRIEYCNSAFLDLMGLKEEEIDAADGETLWAGLELADRKRIEDWSNNKNKLQRPMSLGPFRLLSGSGRSIALYLNEVGGNKERTIILARDVTELSNCHLRLQEQEKILAGMIDEASTPVFIVQDGRIRFANKVVFDLFGYCPEELIGTGIDRYLMEEEKDRIMQLYQERLAGKPIKKRLEMGLKHKNGRRVEVEIEVNLVSYDGIPAEIVVMHDITARKDMEAFQARALARIRAAFGATIRVLNNLVEAKDPYTGGHQKRVADLSRTIATEMELPAERIDGLRLAAEIHDIGKIIVPSEILSKPGVISESEWGLVKNHVKVGYELLKDIEFPWPVAEIIYQHHERMNGSGYPRGLKGEQIIIEARILAVADVVEAMSSHRPYREAHSIEETMAEIEKNKGILYDEKVAEVCLKLFREKDYNFSRR</sequence>
<feature type="domain" description="HD-GYP" evidence="3">
    <location>
        <begin position="258"/>
        <end position="451"/>
    </location>
</feature>
<protein>
    <submittedName>
        <fullName evidence="4">Response regulator/sensory box/HDIG domain protein</fullName>
    </submittedName>
</protein>
<dbReference type="PANTHER" id="PTHR43155:SF2">
    <property type="entry name" value="CYCLIC DI-GMP PHOSPHODIESTERASE PA4108"/>
    <property type="match status" value="1"/>
</dbReference>
<dbReference type="SUPFAM" id="SSF109604">
    <property type="entry name" value="HD-domain/PDEase-like"/>
    <property type="match status" value="1"/>
</dbReference>
<dbReference type="Gene3D" id="1.10.3210.10">
    <property type="entry name" value="Hypothetical protein af1432"/>
    <property type="match status" value="1"/>
</dbReference>
<evidence type="ECO:0000259" key="2">
    <source>
        <dbReference type="PROSITE" id="PS51831"/>
    </source>
</evidence>
<accession>A0A3E2BNB0</accession>
<dbReference type="InterPro" id="IPR000014">
    <property type="entry name" value="PAS"/>
</dbReference>
<dbReference type="InterPro" id="IPR003607">
    <property type="entry name" value="HD/PDEase_dom"/>
</dbReference>
<feature type="domain" description="HD" evidence="2">
    <location>
        <begin position="280"/>
        <end position="402"/>
    </location>
</feature>
<dbReference type="PROSITE" id="PS51831">
    <property type="entry name" value="HD"/>
    <property type="match status" value="1"/>
</dbReference>
<dbReference type="PROSITE" id="PS51832">
    <property type="entry name" value="HD_GYP"/>
    <property type="match status" value="1"/>
</dbReference>
<dbReference type="SMART" id="SM00091">
    <property type="entry name" value="PAS"/>
    <property type="match status" value="2"/>
</dbReference>
<evidence type="ECO:0000259" key="3">
    <source>
        <dbReference type="PROSITE" id="PS51832"/>
    </source>
</evidence>
<evidence type="ECO:0000313" key="5">
    <source>
        <dbReference type="Proteomes" id="UP000257323"/>
    </source>
</evidence>
<dbReference type="SMART" id="SM00471">
    <property type="entry name" value="HDc"/>
    <property type="match status" value="1"/>
</dbReference>
<comment type="caution">
    <text evidence="4">The sequence shown here is derived from an EMBL/GenBank/DDBJ whole genome shotgun (WGS) entry which is preliminary data.</text>
</comment>
<organism evidence="4 5">
    <name type="scientific">Candidatus Saccharicenans subterraneus</name>
    <dbReference type="NCBI Taxonomy" id="2508984"/>
    <lineage>
        <taxon>Bacteria</taxon>
        <taxon>Candidatus Aminicenantota</taxon>
        <taxon>Candidatus Aminicenantia</taxon>
        <taxon>Candidatus Aminicenantales</taxon>
        <taxon>Candidatus Saccharicenantaceae</taxon>
        <taxon>Candidatus Saccharicenans</taxon>
    </lineage>
</organism>
<dbReference type="InterPro" id="IPR035965">
    <property type="entry name" value="PAS-like_dom_sf"/>
</dbReference>
<dbReference type="NCBIfam" id="TIGR00229">
    <property type="entry name" value="sensory_box"/>
    <property type="match status" value="1"/>
</dbReference>